<protein>
    <submittedName>
        <fullName evidence="2">Uncharacterized protein</fullName>
    </submittedName>
</protein>
<dbReference type="PANTHER" id="PTHR31082">
    <property type="entry name" value="PHEROMONE-REGULATED MEMBRANE PROTEIN 10"/>
    <property type="match status" value="1"/>
</dbReference>
<dbReference type="FunCoup" id="A0A286U908">
    <property type="interactions" value="4"/>
</dbReference>
<dbReference type="InParanoid" id="A0A286U908"/>
<dbReference type="InterPro" id="IPR051361">
    <property type="entry name" value="ThrE/Ser_Exporter"/>
</dbReference>
<comment type="caution">
    <text evidence="2">The sequence shown here is derived from an EMBL/GenBank/DDBJ whole genome shotgun (WGS) entry which is preliminary data.</text>
</comment>
<dbReference type="STRING" id="2282107.A0A286U908"/>
<dbReference type="OrthoDB" id="413008at2759"/>
<name>A0A286U908_9AGAM</name>
<gene>
    <name evidence="2" type="ORF">PNOK_0767600</name>
</gene>
<sequence length="340" mass="36958">MSLSKWSVLRKRAAALESDASINISGEGLKVKREFLTLFAKALLVTGSPSHRIEEQIKSLIKAFDLKAQIEEYPGDIHILFGSEGQPSNEGSVIQEAPGGFGLTMGSDAFLLIDPAARRALSHLATQTAGITIDGFYNAINATTNSTIEGDFSFVNETDPTGTNLVQGCYRDESWGWYLQPLPSWSDYIIVPVFIFITSLKNQQHWRSRQMAVMILIACVSFWTSHYLNTSLGLKDHPDYVALIGSWIIGILGNSYSRLFGGTAYTVMLSGILLLVPGGLSAAAGLAASPNSQGEDEYSQSFTLARQLFSVVLGIIAGTFFSVGIVYLFGKKKRGAFVTF</sequence>
<organism evidence="2 3">
    <name type="scientific">Pyrrhoderma noxium</name>
    <dbReference type="NCBI Taxonomy" id="2282107"/>
    <lineage>
        <taxon>Eukaryota</taxon>
        <taxon>Fungi</taxon>
        <taxon>Dikarya</taxon>
        <taxon>Basidiomycota</taxon>
        <taxon>Agaricomycotina</taxon>
        <taxon>Agaricomycetes</taxon>
        <taxon>Hymenochaetales</taxon>
        <taxon>Hymenochaetaceae</taxon>
        <taxon>Pyrrhoderma</taxon>
    </lineage>
</organism>
<accession>A0A286U908</accession>
<dbReference type="PANTHER" id="PTHR31082:SF4">
    <property type="entry name" value="PHEROMONE-REGULATED MEMBRANE PROTEIN 10"/>
    <property type="match status" value="1"/>
</dbReference>
<keyword evidence="1" id="KW-0472">Membrane</keyword>
<dbReference type="AlphaFoldDB" id="A0A286U908"/>
<dbReference type="Proteomes" id="UP000217199">
    <property type="component" value="Unassembled WGS sequence"/>
</dbReference>
<evidence type="ECO:0000313" key="2">
    <source>
        <dbReference type="EMBL" id="PAV16056.1"/>
    </source>
</evidence>
<keyword evidence="1" id="KW-1133">Transmembrane helix</keyword>
<evidence type="ECO:0000256" key="1">
    <source>
        <dbReference type="SAM" id="Phobius"/>
    </source>
</evidence>
<feature type="transmembrane region" description="Helical" evidence="1">
    <location>
        <begin position="308"/>
        <end position="330"/>
    </location>
</feature>
<proteinExistence type="predicted"/>
<keyword evidence="1" id="KW-0812">Transmembrane</keyword>
<reference evidence="2 3" key="1">
    <citation type="journal article" date="2017" name="Mol. Ecol.">
        <title>Comparative and population genomic landscape of Phellinus noxius: A hypervariable fungus causing root rot in trees.</title>
        <authorList>
            <person name="Chung C.L."/>
            <person name="Lee T.J."/>
            <person name="Akiba M."/>
            <person name="Lee H.H."/>
            <person name="Kuo T.H."/>
            <person name="Liu D."/>
            <person name="Ke H.M."/>
            <person name="Yokoi T."/>
            <person name="Roa M.B."/>
            <person name="Lu M.J."/>
            <person name="Chang Y.Y."/>
            <person name="Ann P.J."/>
            <person name="Tsai J.N."/>
            <person name="Chen C.Y."/>
            <person name="Tzean S.S."/>
            <person name="Ota Y."/>
            <person name="Hattori T."/>
            <person name="Sahashi N."/>
            <person name="Liou R.F."/>
            <person name="Kikuchi T."/>
            <person name="Tsai I.J."/>
        </authorList>
    </citation>
    <scope>NUCLEOTIDE SEQUENCE [LARGE SCALE GENOMIC DNA]</scope>
    <source>
        <strain evidence="2 3">FFPRI411160</strain>
    </source>
</reference>
<keyword evidence="3" id="KW-1185">Reference proteome</keyword>
<feature type="transmembrane region" description="Helical" evidence="1">
    <location>
        <begin position="211"/>
        <end position="228"/>
    </location>
</feature>
<dbReference type="EMBL" id="NBII01000008">
    <property type="protein sequence ID" value="PAV16056.1"/>
    <property type="molecule type" value="Genomic_DNA"/>
</dbReference>
<feature type="transmembrane region" description="Helical" evidence="1">
    <location>
        <begin position="240"/>
        <end position="257"/>
    </location>
</feature>
<evidence type="ECO:0000313" key="3">
    <source>
        <dbReference type="Proteomes" id="UP000217199"/>
    </source>
</evidence>
<feature type="transmembrane region" description="Helical" evidence="1">
    <location>
        <begin position="264"/>
        <end position="288"/>
    </location>
</feature>